<keyword evidence="2" id="KW-0813">Transport</keyword>
<dbReference type="EMBL" id="GECZ01031176">
    <property type="protein sequence ID" value="JAS38593.1"/>
    <property type="molecule type" value="Transcribed_RNA"/>
</dbReference>
<feature type="non-terminal residue" evidence="5">
    <location>
        <position position="1"/>
    </location>
</feature>
<dbReference type="Gene3D" id="1.25.40.450">
    <property type="entry name" value="Nucleoporin, helical domain, N-terminal subdomain"/>
    <property type="match status" value="1"/>
</dbReference>
<accession>A0A1B6EL10</accession>
<comment type="subcellular location">
    <subcellularLocation>
        <location evidence="1">Nucleus</location>
    </subcellularLocation>
</comment>
<protein>
    <recommendedName>
        <fullName evidence="4">Nucleoporin Nup133/Nup155-like C-terminal domain-containing protein</fullName>
    </recommendedName>
</protein>
<feature type="domain" description="Nucleoporin Nup133/Nup155-like C-terminal" evidence="4">
    <location>
        <begin position="2"/>
        <end position="158"/>
    </location>
</feature>
<dbReference type="GO" id="GO:0006405">
    <property type="term" value="P:RNA export from nucleus"/>
    <property type="evidence" value="ECO:0007669"/>
    <property type="project" value="TreeGrafter"/>
</dbReference>
<sequence length="158" mass="18333">SEFYDGVIDLCVTSAAKIDPDNLSAAFYRNNEPDSDRQGLSAYLNKSNIYKEVVQMLDDLYNRNVMSDKPDDFNAVLKIVSTALKYNDEILHINVYDWMLRKKLYTELLDLKKDSLEVFLVRTRDQNPESAEVADLLWKYYEKINNHAQATIILKELA</sequence>
<name>A0A1B6EL10_9HEMI</name>
<keyword evidence="3" id="KW-0539">Nucleus</keyword>
<dbReference type="AlphaFoldDB" id="A0A1B6EL10"/>
<dbReference type="Gene3D" id="1.25.40.440">
    <property type="entry name" value="Nucleoporin, helical domain, central subdomain"/>
    <property type="match status" value="1"/>
</dbReference>
<gene>
    <name evidence="5" type="ORF">g.5639</name>
</gene>
<proteinExistence type="predicted"/>
<dbReference type="GO" id="GO:0000972">
    <property type="term" value="P:transcription-dependent tethering of RNA polymerase II gene DNA at nuclear periphery"/>
    <property type="evidence" value="ECO:0007669"/>
    <property type="project" value="TreeGrafter"/>
</dbReference>
<dbReference type="InterPro" id="IPR004870">
    <property type="entry name" value="Nucleoporin_Nup155"/>
</dbReference>
<dbReference type="GO" id="GO:0036228">
    <property type="term" value="P:protein localization to nuclear inner membrane"/>
    <property type="evidence" value="ECO:0007669"/>
    <property type="project" value="TreeGrafter"/>
</dbReference>
<dbReference type="Pfam" id="PF03177">
    <property type="entry name" value="Nucleoporin_C"/>
    <property type="match status" value="1"/>
</dbReference>
<evidence type="ECO:0000256" key="3">
    <source>
        <dbReference type="ARBA" id="ARBA00023242"/>
    </source>
</evidence>
<dbReference type="InterPro" id="IPR007187">
    <property type="entry name" value="Nucleoporin_Nup133/Nup155_C"/>
</dbReference>
<dbReference type="GO" id="GO:0017056">
    <property type="term" value="F:structural constituent of nuclear pore"/>
    <property type="evidence" value="ECO:0007669"/>
    <property type="project" value="InterPro"/>
</dbReference>
<dbReference type="PANTHER" id="PTHR10350">
    <property type="entry name" value="NUCLEAR PORE COMPLEX PROTEIN NUP155"/>
    <property type="match status" value="1"/>
</dbReference>
<reference evidence="5" key="1">
    <citation type="submission" date="2015-11" db="EMBL/GenBank/DDBJ databases">
        <title>De novo transcriptome assembly of four potential Pierce s Disease insect vectors from Arizona vineyards.</title>
        <authorList>
            <person name="Tassone E.E."/>
        </authorList>
    </citation>
    <scope>NUCLEOTIDE SEQUENCE</scope>
</reference>
<dbReference type="InterPro" id="IPR042537">
    <property type="entry name" value="Nucleoporin_Nup155_C_2"/>
</dbReference>
<evidence type="ECO:0000256" key="1">
    <source>
        <dbReference type="ARBA" id="ARBA00004123"/>
    </source>
</evidence>
<organism evidence="5">
    <name type="scientific">Cuerna arida</name>
    <dbReference type="NCBI Taxonomy" id="1464854"/>
    <lineage>
        <taxon>Eukaryota</taxon>
        <taxon>Metazoa</taxon>
        <taxon>Ecdysozoa</taxon>
        <taxon>Arthropoda</taxon>
        <taxon>Hexapoda</taxon>
        <taxon>Insecta</taxon>
        <taxon>Pterygota</taxon>
        <taxon>Neoptera</taxon>
        <taxon>Paraneoptera</taxon>
        <taxon>Hemiptera</taxon>
        <taxon>Auchenorrhyncha</taxon>
        <taxon>Membracoidea</taxon>
        <taxon>Cicadellidae</taxon>
        <taxon>Cicadellinae</taxon>
        <taxon>Proconiini</taxon>
        <taxon>Cuerna</taxon>
    </lineage>
</organism>
<evidence type="ECO:0000259" key="4">
    <source>
        <dbReference type="Pfam" id="PF03177"/>
    </source>
</evidence>
<feature type="non-terminal residue" evidence="5">
    <location>
        <position position="158"/>
    </location>
</feature>
<dbReference type="GO" id="GO:0044611">
    <property type="term" value="C:nuclear pore inner ring"/>
    <property type="evidence" value="ECO:0007669"/>
    <property type="project" value="TreeGrafter"/>
</dbReference>
<dbReference type="InterPro" id="IPR042533">
    <property type="entry name" value="Nucleoporin_Nup155_C_1"/>
</dbReference>
<evidence type="ECO:0000313" key="5">
    <source>
        <dbReference type="EMBL" id="JAS38593.1"/>
    </source>
</evidence>
<evidence type="ECO:0000256" key="2">
    <source>
        <dbReference type="ARBA" id="ARBA00022448"/>
    </source>
</evidence>
<dbReference type="GO" id="GO:0006606">
    <property type="term" value="P:protein import into nucleus"/>
    <property type="evidence" value="ECO:0007669"/>
    <property type="project" value="TreeGrafter"/>
</dbReference>
<dbReference type="PANTHER" id="PTHR10350:SF6">
    <property type="entry name" value="NUCLEAR PORE COMPLEX PROTEIN NUP155"/>
    <property type="match status" value="1"/>
</dbReference>